<dbReference type="Pfam" id="PF03567">
    <property type="entry name" value="Sulfotransfer_2"/>
    <property type="match status" value="1"/>
</dbReference>
<dbReference type="InterPro" id="IPR027417">
    <property type="entry name" value="P-loop_NTPase"/>
</dbReference>
<dbReference type="GO" id="GO:0016020">
    <property type="term" value="C:membrane"/>
    <property type="evidence" value="ECO:0007669"/>
    <property type="project" value="UniProtKB-SubCell"/>
</dbReference>
<dbReference type="Gene3D" id="3.40.50.300">
    <property type="entry name" value="P-loop containing nucleotide triphosphate hydrolases"/>
    <property type="match status" value="1"/>
</dbReference>
<evidence type="ECO:0000256" key="6">
    <source>
        <dbReference type="ARBA" id="ARBA00023136"/>
    </source>
</evidence>
<evidence type="ECO:0000256" key="7">
    <source>
        <dbReference type="ARBA" id="ARBA00023180"/>
    </source>
</evidence>
<gene>
    <name evidence="9" type="ORF">BpHYR1_006164</name>
</gene>
<keyword evidence="7" id="KW-0325">Glycoprotein</keyword>
<evidence type="ECO:0000256" key="4">
    <source>
        <dbReference type="ARBA" id="ARBA00022692"/>
    </source>
</evidence>
<dbReference type="STRING" id="10195.A0A3M7SCH4"/>
<keyword evidence="4 8" id="KW-0812">Transmembrane</keyword>
<dbReference type="Proteomes" id="UP000276133">
    <property type="component" value="Unassembled WGS sequence"/>
</dbReference>
<keyword evidence="8" id="KW-0735">Signal-anchor</keyword>
<organism evidence="9 10">
    <name type="scientific">Brachionus plicatilis</name>
    <name type="common">Marine rotifer</name>
    <name type="synonym">Brachionus muelleri</name>
    <dbReference type="NCBI Taxonomy" id="10195"/>
    <lineage>
        <taxon>Eukaryota</taxon>
        <taxon>Metazoa</taxon>
        <taxon>Spiralia</taxon>
        <taxon>Gnathifera</taxon>
        <taxon>Rotifera</taxon>
        <taxon>Eurotatoria</taxon>
        <taxon>Monogononta</taxon>
        <taxon>Pseudotrocha</taxon>
        <taxon>Ploima</taxon>
        <taxon>Brachionidae</taxon>
        <taxon>Brachionus</taxon>
    </lineage>
</organism>
<keyword evidence="5 8" id="KW-1133">Transmembrane helix</keyword>
<evidence type="ECO:0000313" key="9">
    <source>
        <dbReference type="EMBL" id="RNA33524.1"/>
    </source>
</evidence>
<comment type="caution">
    <text evidence="9">The sequence shown here is derived from an EMBL/GenBank/DDBJ whole genome shotgun (WGS) entry which is preliminary data.</text>
</comment>
<dbReference type="PANTHER" id="PTHR12812:SF0">
    <property type="entry name" value="HEPARAN-SULFATE 6-O-SULFOTRANSFERASE"/>
    <property type="match status" value="1"/>
</dbReference>
<dbReference type="InterPro" id="IPR005331">
    <property type="entry name" value="Sulfotransferase"/>
</dbReference>
<sequence length="339" mass="40236">MKLLVMNTKFQVWLLIFILFFVYTYWYNDSVSFKPVKIQNFNVTHNVLVFLHIQKTGGSKLDNFLIRSLAYIDGKMECRIFSKKQKSKAKKIKNVKENGIQKNICINNKTGKQLTEWYWGRITAGWPCGVHPHYTILKACLKKSYPQLNPDKDFFIFTMLREPIKRYLSEWSHVSRGGHWIGKSQSDHCLYRNYRKCFKGKADWKGVKLKEFIDCEYNLGNNRQTLLLSDSGYDCENKTGEQMLEEAKKNLQSMAFFGLTEYQNYTQKLFLKIFSKNFKLAEVFAQSNRTFAETFIKKQNDTVQIPYLEEIKRLNKLDIELYSFAKELFFKRLKDFRIV</sequence>
<keyword evidence="10" id="KW-1185">Reference proteome</keyword>
<keyword evidence="3 8" id="KW-0808">Transferase</keyword>
<name>A0A3M7SCH4_BRAPC</name>
<evidence type="ECO:0000256" key="8">
    <source>
        <dbReference type="RuleBase" id="RU364122"/>
    </source>
</evidence>
<protein>
    <recommendedName>
        <fullName evidence="8">Heparan-sulfate 6-O-sulfotransferase</fullName>
        <ecNumber evidence="8">2.8.2.-</ecNumber>
    </recommendedName>
</protein>
<comment type="similarity">
    <text evidence="2 8">Belongs to the sulfotransferase 6 family.</text>
</comment>
<proteinExistence type="inferred from homology"/>
<dbReference type="InterPro" id="IPR010635">
    <property type="entry name" value="Heparan_SO4-6-sulfoTrfase"/>
</dbReference>
<dbReference type="EC" id="2.8.2.-" evidence="8"/>
<dbReference type="EMBL" id="REGN01001624">
    <property type="protein sequence ID" value="RNA33524.1"/>
    <property type="molecule type" value="Genomic_DNA"/>
</dbReference>
<dbReference type="OrthoDB" id="406981at2759"/>
<evidence type="ECO:0000256" key="5">
    <source>
        <dbReference type="ARBA" id="ARBA00022989"/>
    </source>
</evidence>
<evidence type="ECO:0000256" key="2">
    <source>
        <dbReference type="ARBA" id="ARBA00010109"/>
    </source>
</evidence>
<accession>A0A3M7SCH4</accession>
<feature type="transmembrane region" description="Helical" evidence="8">
    <location>
        <begin position="12"/>
        <end position="28"/>
    </location>
</feature>
<evidence type="ECO:0000256" key="3">
    <source>
        <dbReference type="ARBA" id="ARBA00022679"/>
    </source>
</evidence>
<comment type="subcellular location">
    <subcellularLocation>
        <location evidence="1">Membrane</location>
        <topology evidence="1">Single-pass membrane protein</topology>
    </subcellularLocation>
    <subcellularLocation>
        <location evidence="8">Membrane</location>
        <topology evidence="8">Single-pass type II membrane protein</topology>
    </subcellularLocation>
</comment>
<evidence type="ECO:0000256" key="1">
    <source>
        <dbReference type="ARBA" id="ARBA00004167"/>
    </source>
</evidence>
<dbReference type="AlphaFoldDB" id="A0A3M7SCH4"/>
<evidence type="ECO:0000313" key="10">
    <source>
        <dbReference type="Proteomes" id="UP000276133"/>
    </source>
</evidence>
<dbReference type="GO" id="GO:0017095">
    <property type="term" value="F:heparan sulfate 6-sulfotransferase activity"/>
    <property type="evidence" value="ECO:0007669"/>
    <property type="project" value="RHEA"/>
</dbReference>
<reference evidence="9 10" key="1">
    <citation type="journal article" date="2018" name="Sci. Rep.">
        <title>Genomic signatures of local adaptation to the degree of environmental predictability in rotifers.</title>
        <authorList>
            <person name="Franch-Gras L."/>
            <person name="Hahn C."/>
            <person name="Garcia-Roger E.M."/>
            <person name="Carmona M.J."/>
            <person name="Serra M."/>
            <person name="Gomez A."/>
        </authorList>
    </citation>
    <scope>NUCLEOTIDE SEQUENCE [LARGE SCALE GENOMIC DNA]</scope>
    <source>
        <strain evidence="9">HYR1</strain>
    </source>
</reference>
<comment type="catalytic activity">
    <reaction evidence="8">
        <text>alpha-D-glucosaminyl-[heparan sulfate](n) + 3'-phosphoadenylyl sulfate = 6-sulfo-alpha-D-glucosaminyl-[heparan sulfate](n) + adenosine 3',5'-bisphosphate + H(+)</text>
        <dbReference type="Rhea" id="RHEA:56604"/>
        <dbReference type="Rhea" id="RHEA-COMP:9830"/>
        <dbReference type="Rhea" id="RHEA-COMP:14621"/>
        <dbReference type="ChEBI" id="CHEBI:15378"/>
        <dbReference type="ChEBI" id="CHEBI:58339"/>
        <dbReference type="ChEBI" id="CHEBI:58343"/>
        <dbReference type="ChEBI" id="CHEBI:58388"/>
        <dbReference type="ChEBI" id="CHEBI:140604"/>
    </reaction>
</comment>
<comment type="function">
    <text evidence="8">6-O-sulfation enzyme which catalyzes the transfer of sulfate from 3'-phosphoadenosine 5'-phosphosulfate (PAPS) to position 6 of the N-sulfoglucosamine residue (GlcNS) of heparan sulfate.</text>
</comment>
<keyword evidence="6 8" id="KW-0472">Membrane</keyword>
<dbReference type="PANTHER" id="PTHR12812">
    <property type="entry name" value="HEPARAN SULFATE 6-O-SULFOTRANSFERASE 3"/>
    <property type="match status" value="1"/>
</dbReference>